<keyword evidence="2" id="KW-1185">Reference proteome</keyword>
<accession>Q9YB82</accession>
<dbReference type="EC" id="2.4.2.52" evidence="1"/>
<dbReference type="Pfam" id="PF01874">
    <property type="entry name" value="CitG"/>
    <property type="match status" value="1"/>
</dbReference>
<dbReference type="PANTHER" id="PTHR42280">
    <property type="entry name" value="CITG FAMILY PROTEIN"/>
    <property type="match status" value="1"/>
</dbReference>
<dbReference type="GO" id="GO:0046917">
    <property type="term" value="F:triphosphoribosyl-dephospho-CoA synthase activity"/>
    <property type="evidence" value="ECO:0007669"/>
    <property type="project" value="UniProtKB-EC"/>
</dbReference>
<dbReference type="EnsemblBacteria" id="BAA80716">
    <property type="protein sequence ID" value="BAA80716"/>
    <property type="gene ID" value="APE_1715.1"/>
</dbReference>
<evidence type="ECO:0000313" key="2">
    <source>
        <dbReference type="Proteomes" id="UP000002518"/>
    </source>
</evidence>
<dbReference type="STRING" id="272557.APE_1715.1"/>
<keyword evidence="1" id="KW-0808">Transferase</keyword>
<proteinExistence type="predicted"/>
<dbReference type="GO" id="GO:0005524">
    <property type="term" value="F:ATP binding"/>
    <property type="evidence" value="ECO:0007669"/>
    <property type="project" value="InterPro"/>
</dbReference>
<dbReference type="AlphaFoldDB" id="Q9YB82"/>
<gene>
    <name evidence="1" type="primary">citG</name>
    <name evidence="1" type="ordered locus">APE_1715.1</name>
</gene>
<dbReference type="Proteomes" id="UP000002518">
    <property type="component" value="Chromosome"/>
</dbReference>
<dbReference type="PANTHER" id="PTHR42280:SF1">
    <property type="entry name" value="CITG FAMILY PROTEIN"/>
    <property type="match status" value="1"/>
</dbReference>
<organism evidence="1 2">
    <name type="scientific">Aeropyrum pernix (strain ATCC 700893 / DSM 11879 / JCM 9820 / NBRC 100138 / K1)</name>
    <dbReference type="NCBI Taxonomy" id="272557"/>
    <lineage>
        <taxon>Archaea</taxon>
        <taxon>Thermoproteota</taxon>
        <taxon>Thermoprotei</taxon>
        <taxon>Desulfurococcales</taxon>
        <taxon>Desulfurococcaceae</taxon>
        <taxon>Aeropyrum</taxon>
    </lineage>
</organism>
<dbReference type="Gene3D" id="1.10.4200.10">
    <property type="entry name" value="Triphosphoribosyl-dephospho-CoA protein"/>
    <property type="match status" value="1"/>
</dbReference>
<dbReference type="InterPro" id="IPR002736">
    <property type="entry name" value="CitG"/>
</dbReference>
<protein>
    <submittedName>
        <fullName evidence="1">2-(5'-triphosphoribosyl)-3'-dephosphocoenzyme-A synthase</fullName>
        <ecNumber evidence="1">2.4.2.52</ecNumber>
    </submittedName>
</protein>
<name>Q9YB82_AERPE</name>
<reference evidence="1 2" key="1">
    <citation type="journal article" date="1999" name="DNA Res.">
        <title>Complete genome sequence of an aerobic hyper-thermophilic crenarchaeon, Aeropyrum pernix K1.</title>
        <authorList>
            <person name="Kawarabayasi Y."/>
            <person name="Hino Y."/>
            <person name="Horikawa H."/>
            <person name="Yamazaki S."/>
            <person name="Haikawa Y."/>
            <person name="Jin-no K."/>
            <person name="Takahashi M."/>
            <person name="Sekine M."/>
            <person name="Baba S."/>
            <person name="Ankai A."/>
            <person name="Kosugi H."/>
            <person name="Hosoyama A."/>
            <person name="Fukui S."/>
            <person name="Nagai Y."/>
            <person name="Nishijima K."/>
            <person name="Nakazawa H."/>
            <person name="Takamiya M."/>
            <person name="Masuda S."/>
            <person name="Funahashi T."/>
            <person name="Tanaka T."/>
            <person name="Kudoh Y."/>
            <person name="Yamazaki J."/>
            <person name="Kushida N."/>
            <person name="Oguchi A."/>
            <person name="Aoki K."/>
            <person name="Kubota K."/>
            <person name="Nakamura Y."/>
            <person name="Nomura N."/>
            <person name="Sako Y."/>
            <person name="Kikuchi H."/>
        </authorList>
    </citation>
    <scope>NUCLEOTIDE SEQUENCE [LARGE SCALE GENOMIC DNA]</scope>
    <source>
        <strain evidence="2">ATCC 700893 / DSM 11879 / JCM 9820 / NBRC 100138 / K1</strain>
    </source>
</reference>
<dbReference type="eggNOG" id="arCOG04238">
    <property type="taxonomic scope" value="Archaea"/>
</dbReference>
<dbReference type="KEGG" id="ape:APE_1715.1"/>
<dbReference type="EMBL" id="BA000002">
    <property type="protein sequence ID" value="BAA80716.2"/>
    <property type="molecule type" value="Genomic_DNA"/>
</dbReference>
<evidence type="ECO:0000313" key="1">
    <source>
        <dbReference type="EMBL" id="BAA80716.2"/>
    </source>
</evidence>
<dbReference type="PIR" id="G72553">
    <property type="entry name" value="G72553"/>
</dbReference>
<keyword evidence="1" id="KW-0328">Glycosyltransferase</keyword>
<dbReference type="GO" id="GO:0016757">
    <property type="term" value="F:glycosyltransferase activity"/>
    <property type="evidence" value="ECO:0007669"/>
    <property type="project" value="UniProtKB-KW"/>
</dbReference>
<sequence>MYGDCSLAATLSYGAVLEPYLHPKPGGVTPYASEGGKSFGDFVLHATLSSRLLAWACLKAWKNGPIGVIASVKERYLREVVPRFKGNIAYGTFMLMAPLAVAIALSKSSEPEELVTTARDTIYCCTGRRESLLHYKILRRLSPSHLGRYRGELPDVASGGERDIPPYPLLLKLNSWDMVHRELAKGYPITLEAYRHSLNRVKEGRSVEEALLEALLKVLAEHGDTLIFQKYGGRAFKMAREEARVAFHVSERWGVRHAITWLERLWRGREWNPGAALDIVAVASGLLLITISRDASS</sequence>